<dbReference type="KEGG" id="pgs:CPT03_18890"/>
<reference evidence="1 2" key="1">
    <citation type="submission" date="2017-10" db="EMBL/GenBank/DDBJ databases">
        <title>Whole genome of Pedobacter ginsengisoli T01R-27 isolated from tomato rhizosphere.</title>
        <authorList>
            <person name="Weon H.-Y."/>
            <person name="Lee S.A."/>
            <person name="Sang M.K."/>
            <person name="Song J."/>
        </authorList>
    </citation>
    <scope>NUCLEOTIDE SEQUENCE [LARGE SCALE GENOMIC DNA]</scope>
    <source>
        <strain evidence="1 2">T01R-27</strain>
    </source>
</reference>
<dbReference type="EMBL" id="CP024091">
    <property type="protein sequence ID" value="ATP58380.1"/>
    <property type="molecule type" value="Genomic_DNA"/>
</dbReference>
<organism evidence="1 2">
    <name type="scientific">Pedobacter ginsengisoli</name>
    <dbReference type="NCBI Taxonomy" id="363852"/>
    <lineage>
        <taxon>Bacteria</taxon>
        <taxon>Pseudomonadati</taxon>
        <taxon>Bacteroidota</taxon>
        <taxon>Sphingobacteriia</taxon>
        <taxon>Sphingobacteriales</taxon>
        <taxon>Sphingobacteriaceae</taxon>
        <taxon>Pedobacter</taxon>
    </lineage>
</organism>
<accession>A0A2D1U9W3</accession>
<evidence type="ECO:0000313" key="2">
    <source>
        <dbReference type="Proteomes" id="UP000223749"/>
    </source>
</evidence>
<dbReference type="OrthoDB" id="678278at2"/>
<proteinExistence type="predicted"/>
<name>A0A2D1U9W3_9SPHI</name>
<dbReference type="RefSeq" id="WP_099440282.1">
    <property type="nucleotide sequence ID" value="NZ_CP024091.1"/>
</dbReference>
<sequence>MKRTLMIIAGLLAGVTYTFNGYGQQANLVKDQNPRYEEARAKYMNMSDSLTRDQGTTVQNTYKAYDWYEVREERRKLRRERNYERSLYSYPYYYGNSYYYPSLNFGWGHRYNYWGNYGTCWGW</sequence>
<dbReference type="AlphaFoldDB" id="A0A2D1U9W3"/>
<protein>
    <submittedName>
        <fullName evidence="1">Uncharacterized protein</fullName>
    </submittedName>
</protein>
<dbReference type="Proteomes" id="UP000223749">
    <property type="component" value="Chromosome"/>
</dbReference>
<keyword evidence="2" id="KW-1185">Reference proteome</keyword>
<gene>
    <name evidence="1" type="ORF">CPT03_18890</name>
</gene>
<evidence type="ECO:0000313" key="1">
    <source>
        <dbReference type="EMBL" id="ATP58380.1"/>
    </source>
</evidence>